<organism evidence="9 10">
    <name type="scientific">Streptomyces eurocidicus</name>
    <name type="common">Streptoverticillium eurocidicus</name>
    <dbReference type="NCBI Taxonomy" id="66423"/>
    <lineage>
        <taxon>Bacteria</taxon>
        <taxon>Bacillati</taxon>
        <taxon>Actinomycetota</taxon>
        <taxon>Actinomycetes</taxon>
        <taxon>Kitasatosporales</taxon>
        <taxon>Streptomycetaceae</taxon>
        <taxon>Streptomyces</taxon>
    </lineage>
</organism>
<keyword evidence="1 5" id="KW-0489">Methyltransferase</keyword>
<keyword evidence="4" id="KW-0680">Restriction system</keyword>
<comment type="catalytic activity">
    <reaction evidence="7">
        <text>a 2'-deoxycytidine in DNA + S-adenosyl-L-methionine = a 5-methyl-2'-deoxycytidine in DNA + S-adenosyl-L-homocysteine + H(+)</text>
        <dbReference type="Rhea" id="RHEA:13681"/>
        <dbReference type="Rhea" id="RHEA-COMP:11369"/>
        <dbReference type="Rhea" id="RHEA-COMP:11370"/>
        <dbReference type="ChEBI" id="CHEBI:15378"/>
        <dbReference type="ChEBI" id="CHEBI:57856"/>
        <dbReference type="ChEBI" id="CHEBI:59789"/>
        <dbReference type="ChEBI" id="CHEBI:85452"/>
        <dbReference type="ChEBI" id="CHEBI:85454"/>
        <dbReference type="EC" id="2.1.1.37"/>
    </reaction>
</comment>
<dbReference type="InterPro" id="IPR031303">
    <property type="entry name" value="C5_meth_CS"/>
</dbReference>
<dbReference type="GO" id="GO:0044027">
    <property type="term" value="P:negative regulation of gene expression via chromosomal CpG island methylation"/>
    <property type="evidence" value="ECO:0007669"/>
    <property type="project" value="TreeGrafter"/>
</dbReference>
<name>A0A2N8NYP7_STREU</name>
<dbReference type="Gene3D" id="3.40.50.150">
    <property type="entry name" value="Vaccinia Virus protein VP39"/>
    <property type="match status" value="1"/>
</dbReference>
<proteinExistence type="inferred from homology"/>
<evidence type="ECO:0000256" key="5">
    <source>
        <dbReference type="PROSITE-ProRule" id="PRU01016"/>
    </source>
</evidence>
<dbReference type="InterPro" id="IPR001525">
    <property type="entry name" value="C5_MeTfrase"/>
</dbReference>
<sequence length="409" mass="45368">MTSAASDSPRVEPIKVIDLFAGAGGFSTGFHAYVPEGHTASPFVSVAAVEFDEAAASTYAANFPEAEVHAGDIGEWDPGDFIGSEVILGGPPCQGFSGLGKEKADDPRNQLWQEYIRVVKKVSPKIFIMENVDRFLRSGQFEELKKITAPGEQLEEYELRVEILNSADYGVPQARKRAIVIGTHKDLPVTKHPRPTHDRKADAWQPALADPGDSEPPQPWVAVGPAVFDRTRFVELRDMPERPGGDDSPLGLKQPGPFFTHELHIRRTPEMLSLARYRAIPPGGNRHDLRGKWVELEDRCIYLSTPSWDAHNNGSGDVMGRMHADRPSVTIRTEAYKPEKGRYLHPTEHRPITQYEMALIQGFPEDFKWHGTKIEIARQIGNAVPIGLAKALASVVYKTLRDEARACPD</sequence>
<dbReference type="SUPFAM" id="SSF53335">
    <property type="entry name" value="S-adenosyl-L-methionine-dependent methyltransferases"/>
    <property type="match status" value="1"/>
</dbReference>
<dbReference type="PROSITE" id="PS00094">
    <property type="entry name" value="C5_MTASE_1"/>
    <property type="match status" value="1"/>
</dbReference>
<dbReference type="EMBL" id="LGUI01000003">
    <property type="protein sequence ID" value="PNE33896.1"/>
    <property type="molecule type" value="Genomic_DNA"/>
</dbReference>
<accession>A0A2N8NYP7</accession>
<keyword evidence="3 5" id="KW-0949">S-adenosyl-L-methionine</keyword>
<reference evidence="9" key="2">
    <citation type="submission" date="2015-07" db="EMBL/GenBank/DDBJ databases">
        <authorList>
            <person name="Noorani M."/>
        </authorList>
    </citation>
    <scope>NUCLEOTIDE SEQUENCE [LARGE SCALE GENOMIC DNA]</scope>
    <source>
        <strain evidence="9">ATCC 27428</strain>
    </source>
</reference>
<dbReference type="PANTHER" id="PTHR10629">
    <property type="entry name" value="CYTOSINE-SPECIFIC METHYLTRANSFERASE"/>
    <property type="match status" value="1"/>
</dbReference>
<reference evidence="8 11" key="3">
    <citation type="submission" date="2020-08" db="EMBL/GenBank/DDBJ databases">
        <title>Genomic Encyclopedia of Type Strains, Phase III (KMG-III): the genomes of soil and plant-associated and newly described type strains.</title>
        <authorList>
            <person name="Whitman W."/>
        </authorList>
    </citation>
    <scope>NUCLEOTIDE SEQUENCE [LARGE SCALE GENOMIC DNA]</scope>
    <source>
        <strain evidence="8 11">CECT 3259</strain>
    </source>
</reference>
<dbReference type="Pfam" id="PF00145">
    <property type="entry name" value="DNA_methylase"/>
    <property type="match status" value="1"/>
</dbReference>
<evidence type="ECO:0000256" key="1">
    <source>
        <dbReference type="ARBA" id="ARBA00022603"/>
    </source>
</evidence>
<dbReference type="PROSITE" id="PS51679">
    <property type="entry name" value="SAM_MT_C5"/>
    <property type="match status" value="1"/>
</dbReference>
<evidence type="ECO:0000256" key="7">
    <source>
        <dbReference type="RuleBase" id="RU000417"/>
    </source>
</evidence>
<evidence type="ECO:0000256" key="6">
    <source>
        <dbReference type="RuleBase" id="RU000416"/>
    </source>
</evidence>
<gene>
    <name evidence="9" type="ORF">AF335_14110</name>
    <name evidence="8" type="ORF">FHS36_004931</name>
</gene>
<dbReference type="EMBL" id="JACHJF010000018">
    <property type="protein sequence ID" value="MBB5121477.1"/>
    <property type="molecule type" value="Genomic_DNA"/>
</dbReference>
<dbReference type="InterPro" id="IPR050390">
    <property type="entry name" value="C5-Methyltransferase"/>
</dbReference>
<dbReference type="GO" id="GO:0032259">
    <property type="term" value="P:methylation"/>
    <property type="evidence" value="ECO:0007669"/>
    <property type="project" value="UniProtKB-KW"/>
</dbReference>
<dbReference type="PRINTS" id="PR00105">
    <property type="entry name" value="C5METTRFRASE"/>
</dbReference>
<keyword evidence="10" id="KW-1185">Reference proteome</keyword>
<dbReference type="AlphaFoldDB" id="A0A2N8NYP7"/>
<evidence type="ECO:0000256" key="2">
    <source>
        <dbReference type="ARBA" id="ARBA00022679"/>
    </source>
</evidence>
<comment type="similarity">
    <text evidence="5 6">Belongs to the class I-like SAM-binding methyltransferase superfamily. C5-methyltransferase family.</text>
</comment>
<dbReference type="Proteomes" id="UP000528608">
    <property type="component" value="Unassembled WGS sequence"/>
</dbReference>
<dbReference type="Gene3D" id="3.90.120.10">
    <property type="entry name" value="DNA Methylase, subunit A, domain 2"/>
    <property type="match status" value="1"/>
</dbReference>
<dbReference type="PANTHER" id="PTHR10629:SF52">
    <property type="entry name" value="DNA (CYTOSINE-5)-METHYLTRANSFERASE 1"/>
    <property type="match status" value="1"/>
</dbReference>
<dbReference type="EC" id="2.1.1.37" evidence="7"/>
<feature type="active site" evidence="5">
    <location>
        <position position="93"/>
    </location>
</feature>
<evidence type="ECO:0000256" key="3">
    <source>
        <dbReference type="ARBA" id="ARBA00022691"/>
    </source>
</evidence>
<dbReference type="InterPro" id="IPR018117">
    <property type="entry name" value="C5_DNA_meth_AS"/>
</dbReference>
<evidence type="ECO:0000313" key="8">
    <source>
        <dbReference type="EMBL" id="MBB5121477.1"/>
    </source>
</evidence>
<dbReference type="RefSeq" id="WP_102918675.1">
    <property type="nucleotide sequence ID" value="NZ_JACHJF010000018.1"/>
</dbReference>
<dbReference type="GO" id="GO:0003677">
    <property type="term" value="F:DNA binding"/>
    <property type="evidence" value="ECO:0007669"/>
    <property type="project" value="TreeGrafter"/>
</dbReference>
<reference evidence="10" key="1">
    <citation type="submission" date="2015-07" db="EMBL/GenBank/DDBJ databases">
        <authorList>
            <person name="Graham D.E."/>
            <person name="Giannone R.J."/>
            <person name="Gulvik C.A."/>
            <person name="Hettich R.L."/>
            <person name="Klingeman D.M."/>
            <person name="Mahan K.M."/>
            <person name="Parry R.J."/>
            <person name="Spain J.C."/>
        </authorList>
    </citation>
    <scope>NUCLEOTIDE SEQUENCE [LARGE SCALE GENOMIC DNA]</scope>
    <source>
        <strain evidence="10">ATCC 27428</strain>
    </source>
</reference>
<evidence type="ECO:0000313" key="9">
    <source>
        <dbReference type="EMBL" id="PNE33896.1"/>
    </source>
</evidence>
<dbReference type="PROSITE" id="PS00095">
    <property type="entry name" value="C5_MTASE_2"/>
    <property type="match status" value="1"/>
</dbReference>
<dbReference type="GO" id="GO:0009307">
    <property type="term" value="P:DNA restriction-modification system"/>
    <property type="evidence" value="ECO:0007669"/>
    <property type="project" value="UniProtKB-KW"/>
</dbReference>
<comment type="caution">
    <text evidence="9">The sequence shown here is derived from an EMBL/GenBank/DDBJ whole genome shotgun (WGS) entry which is preliminary data.</text>
</comment>
<evidence type="ECO:0000313" key="10">
    <source>
        <dbReference type="Proteomes" id="UP000235945"/>
    </source>
</evidence>
<dbReference type="InterPro" id="IPR029063">
    <property type="entry name" value="SAM-dependent_MTases_sf"/>
</dbReference>
<keyword evidence="2 5" id="KW-0808">Transferase</keyword>
<evidence type="ECO:0000313" key="11">
    <source>
        <dbReference type="Proteomes" id="UP000528608"/>
    </source>
</evidence>
<dbReference type="GO" id="GO:0003886">
    <property type="term" value="F:DNA (cytosine-5-)-methyltransferase activity"/>
    <property type="evidence" value="ECO:0007669"/>
    <property type="project" value="UniProtKB-EC"/>
</dbReference>
<protein>
    <recommendedName>
        <fullName evidence="7">Cytosine-specific methyltransferase</fullName>
        <ecNumber evidence="7">2.1.1.37</ecNumber>
    </recommendedName>
</protein>
<dbReference type="NCBIfam" id="TIGR00675">
    <property type="entry name" value="dcm"/>
    <property type="match status" value="1"/>
</dbReference>
<dbReference type="OrthoDB" id="9813719at2"/>
<dbReference type="Proteomes" id="UP000235945">
    <property type="component" value="Unassembled WGS sequence"/>
</dbReference>
<evidence type="ECO:0000256" key="4">
    <source>
        <dbReference type="ARBA" id="ARBA00022747"/>
    </source>
</evidence>